<comment type="similarity">
    <text evidence="3">Belongs to the methyl-accepting chemotaxis (MCP) protein family.</text>
</comment>
<dbReference type="CDD" id="cd06225">
    <property type="entry name" value="HAMP"/>
    <property type="match status" value="1"/>
</dbReference>
<evidence type="ECO:0000313" key="9">
    <source>
        <dbReference type="EMBL" id="GAA4501308.1"/>
    </source>
</evidence>
<dbReference type="PROSITE" id="PS50111">
    <property type="entry name" value="CHEMOTAXIS_TRANSDUC_2"/>
    <property type="match status" value="1"/>
</dbReference>
<dbReference type="PROSITE" id="PS50885">
    <property type="entry name" value="HAMP"/>
    <property type="match status" value="1"/>
</dbReference>
<feature type="domain" description="Methyl-accepting transducer" evidence="7">
    <location>
        <begin position="396"/>
        <end position="632"/>
    </location>
</feature>
<name>A0ABP8QCU6_9GAMM</name>
<keyword evidence="6" id="KW-1133">Transmembrane helix</keyword>
<keyword evidence="6" id="KW-0812">Transmembrane</keyword>
<comment type="caution">
    <text evidence="9">The sequence shown here is derived from an EMBL/GenBank/DDBJ whole genome shotgun (WGS) entry which is preliminary data.</text>
</comment>
<evidence type="ECO:0000256" key="3">
    <source>
        <dbReference type="ARBA" id="ARBA00029447"/>
    </source>
</evidence>
<feature type="coiled-coil region" evidence="5">
    <location>
        <begin position="213"/>
        <end position="240"/>
    </location>
</feature>
<feature type="domain" description="HAMP" evidence="8">
    <location>
        <begin position="339"/>
        <end position="391"/>
    </location>
</feature>
<evidence type="ECO:0000256" key="2">
    <source>
        <dbReference type="ARBA" id="ARBA00023224"/>
    </source>
</evidence>
<evidence type="ECO:0000259" key="7">
    <source>
        <dbReference type="PROSITE" id="PS50111"/>
    </source>
</evidence>
<keyword evidence="10" id="KW-1185">Reference proteome</keyword>
<dbReference type="Pfam" id="PF00672">
    <property type="entry name" value="HAMP"/>
    <property type="match status" value="1"/>
</dbReference>
<protein>
    <submittedName>
        <fullName evidence="9">Methyl-accepting chemotaxis protein</fullName>
    </submittedName>
</protein>
<sequence length="668" mass="73093">MKLKIADLSILHRVYLGFAVLIGVLIAGSLFNFASQNQLNSALASVTSRATPMVLLASKLEVSLLSTNKHLTDVLAEKRPTALEALTKELHESRAAFTQAMDSFKQESEKLPSLQQFVPALENAGMGYLKDTQTLAADRANLLQLLKETNKAKSQFQVNVPQFRQLQQEEIADIEDDYVLTLFRTLQAKQAAMEVSTLDALNQDNPALILAALERNRKGLAEYQKAINDLKVELPDLENNLGPYFISFIQDVSGEKGLLNRYLQLVQLQVSLEQKAREASAQVVTVQDQLAQVQQMAQAVMHNSIKEAKSTLTTGRIQLIAGVALAIAFAVVVAFGLARTIRRPLSELSSVLKAVTDGDMTRVINYRSNNEFGVLSRQVNLLVEQMRDVLRQLSQAANQLNQTAHDNRTTTERSRSELEIQRHETASVAAAMTQMEASVREVAAAAHQTLEQVLAVEKASDAGRNIMATNISTTHQLANKLEETGTVIGQVNKMSGNIGNILDVIRGIAEQTNLLALNAAIEAARAGEHGRGFAVVADEVRTLARRTADSTAEIHAMIENLQQAVQKAVKVMNDCSNEMEASVQQSSHANSAMEEIQGIITMISDMSSQIASAAEQQQATSAEIAANLNRISEISDSNYEGIQEVAHTSSALDELAERQQSLVQRFRF</sequence>
<gene>
    <name evidence="9" type="ORF">GCM10023095_24280</name>
</gene>
<accession>A0ABP8QCU6</accession>
<organism evidence="9 10">
    <name type="scientific">Pseudaeromonas paramecii</name>
    <dbReference type="NCBI Taxonomy" id="2138166"/>
    <lineage>
        <taxon>Bacteria</taxon>
        <taxon>Pseudomonadati</taxon>
        <taxon>Pseudomonadota</taxon>
        <taxon>Gammaproteobacteria</taxon>
        <taxon>Aeromonadales</taxon>
        <taxon>Aeromonadaceae</taxon>
        <taxon>Pseudaeromonas</taxon>
    </lineage>
</organism>
<dbReference type="CDD" id="cd11386">
    <property type="entry name" value="MCP_signal"/>
    <property type="match status" value="1"/>
</dbReference>
<feature type="transmembrane region" description="Helical" evidence="6">
    <location>
        <begin position="12"/>
        <end position="34"/>
    </location>
</feature>
<proteinExistence type="inferred from homology"/>
<keyword evidence="6" id="KW-0472">Membrane</keyword>
<dbReference type="SMART" id="SM00304">
    <property type="entry name" value="HAMP"/>
    <property type="match status" value="1"/>
</dbReference>
<dbReference type="SUPFAM" id="SSF58104">
    <property type="entry name" value="Methyl-accepting chemotaxis protein (MCP) signaling domain"/>
    <property type="match status" value="1"/>
</dbReference>
<evidence type="ECO:0000256" key="6">
    <source>
        <dbReference type="SAM" id="Phobius"/>
    </source>
</evidence>
<feature type="transmembrane region" description="Helical" evidence="6">
    <location>
        <begin position="319"/>
        <end position="338"/>
    </location>
</feature>
<dbReference type="RefSeq" id="WP_345013452.1">
    <property type="nucleotide sequence ID" value="NZ_BAABFC010000016.1"/>
</dbReference>
<dbReference type="PANTHER" id="PTHR32089">
    <property type="entry name" value="METHYL-ACCEPTING CHEMOTAXIS PROTEIN MCPB"/>
    <property type="match status" value="1"/>
</dbReference>
<dbReference type="Pfam" id="PF00015">
    <property type="entry name" value="MCPsignal"/>
    <property type="match status" value="1"/>
</dbReference>
<comment type="subcellular location">
    <subcellularLocation>
        <location evidence="1">Membrane</location>
    </subcellularLocation>
</comment>
<dbReference type="InterPro" id="IPR004089">
    <property type="entry name" value="MCPsignal_dom"/>
</dbReference>
<reference evidence="10" key="1">
    <citation type="journal article" date="2019" name="Int. J. Syst. Evol. Microbiol.">
        <title>The Global Catalogue of Microorganisms (GCM) 10K type strain sequencing project: providing services to taxonomists for standard genome sequencing and annotation.</title>
        <authorList>
            <consortium name="The Broad Institute Genomics Platform"/>
            <consortium name="The Broad Institute Genome Sequencing Center for Infectious Disease"/>
            <person name="Wu L."/>
            <person name="Ma J."/>
        </authorList>
    </citation>
    <scope>NUCLEOTIDE SEQUENCE [LARGE SCALE GENOMIC DNA]</scope>
    <source>
        <strain evidence="10">JCM 32226</strain>
    </source>
</reference>
<dbReference type="PANTHER" id="PTHR32089:SF70">
    <property type="entry name" value="ENERGY TAXIS MODULATING METHYL ACCEPTING SENSORY TRANSDUCER"/>
    <property type="match status" value="1"/>
</dbReference>
<evidence type="ECO:0000256" key="4">
    <source>
        <dbReference type="PROSITE-ProRule" id="PRU00284"/>
    </source>
</evidence>
<evidence type="ECO:0000259" key="8">
    <source>
        <dbReference type="PROSITE" id="PS50885"/>
    </source>
</evidence>
<keyword evidence="5" id="KW-0175">Coiled coil</keyword>
<dbReference type="Gene3D" id="1.10.287.950">
    <property type="entry name" value="Methyl-accepting chemotaxis protein"/>
    <property type="match status" value="1"/>
</dbReference>
<dbReference type="EMBL" id="BAABFC010000016">
    <property type="protein sequence ID" value="GAA4501308.1"/>
    <property type="molecule type" value="Genomic_DNA"/>
</dbReference>
<keyword evidence="2 4" id="KW-0807">Transducer</keyword>
<dbReference type="InterPro" id="IPR003660">
    <property type="entry name" value="HAMP_dom"/>
</dbReference>
<evidence type="ECO:0000256" key="1">
    <source>
        <dbReference type="ARBA" id="ARBA00004370"/>
    </source>
</evidence>
<evidence type="ECO:0000256" key="5">
    <source>
        <dbReference type="SAM" id="Coils"/>
    </source>
</evidence>
<dbReference type="SMART" id="SM00283">
    <property type="entry name" value="MA"/>
    <property type="match status" value="1"/>
</dbReference>
<evidence type="ECO:0000313" key="10">
    <source>
        <dbReference type="Proteomes" id="UP001501321"/>
    </source>
</evidence>
<dbReference type="Proteomes" id="UP001501321">
    <property type="component" value="Unassembled WGS sequence"/>
</dbReference>